<evidence type="ECO:0000313" key="3">
    <source>
        <dbReference type="Proteomes" id="UP001472677"/>
    </source>
</evidence>
<sequence>MATRSNELMTHERSLLPTFKRRKTNTKASLRRKTKATLAHRTRPLIHAGPTFPIKAPPLIFSTSLPLSTFSISGLMISEPSNISTPSAPLVPNQLLFVPVSCACNSINATVVSSLNFQNLTTYQSVEAFNPDAVPTHLDIDDRIVFPIFCKCPNETQIRNGMNYLVTYVFQPFDTLSEVASRFWVRTQDIIDINDELL</sequence>
<evidence type="ECO:0000313" key="2">
    <source>
        <dbReference type="EMBL" id="KAK8512611.1"/>
    </source>
</evidence>
<gene>
    <name evidence="2" type="ORF">V6N12_075183</name>
</gene>
<dbReference type="Pfam" id="PF23457">
    <property type="entry name" value="LysM2_NFP"/>
    <property type="match status" value="1"/>
</dbReference>
<feature type="domain" description="NFP second LysM" evidence="1">
    <location>
        <begin position="112"/>
        <end position="149"/>
    </location>
</feature>
<dbReference type="Proteomes" id="UP001472677">
    <property type="component" value="Unassembled WGS sequence"/>
</dbReference>
<reference evidence="2 3" key="1">
    <citation type="journal article" date="2024" name="G3 (Bethesda)">
        <title>Genome assembly of Hibiscus sabdariffa L. provides insights into metabolisms of medicinal natural products.</title>
        <authorList>
            <person name="Kim T."/>
        </authorList>
    </citation>
    <scope>NUCLEOTIDE SEQUENCE [LARGE SCALE GENOMIC DNA]</scope>
    <source>
        <strain evidence="2">TK-2024</strain>
        <tissue evidence="2">Old leaves</tissue>
    </source>
</reference>
<evidence type="ECO:0000259" key="1">
    <source>
        <dbReference type="Pfam" id="PF23457"/>
    </source>
</evidence>
<dbReference type="EMBL" id="JBBPBM010000072">
    <property type="protein sequence ID" value="KAK8512611.1"/>
    <property type="molecule type" value="Genomic_DNA"/>
</dbReference>
<keyword evidence="3" id="KW-1185">Reference proteome</keyword>
<dbReference type="PANTHER" id="PTHR45927:SF15">
    <property type="entry name" value="SERINE_THREONINE RECEPTOR-LIKE KINASE NFP"/>
    <property type="match status" value="1"/>
</dbReference>
<dbReference type="PANTHER" id="PTHR45927">
    <property type="entry name" value="LYSM-DOMAIN RECEPTOR-LIKE KINASE-RELATED"/>
    <property type="match status" value="1"/>
</dbReference>
<dbReference type="InterPro" id="IPR059143">
    <property type="entry name" value="NFP_LysM2"/>
</dbReference>
<name>A0ABR2BZR0_9ROSI</name>
<protein>
    <recommendedName>
        <fullName evidence="1">NFP second LysM domain-containing protein</fullName>
    </recommendedName>
</protein>
<accession>A0ABR2BZR0</accession>
<dbReference type="InterPro" id="IPR052611">
    <property type="entry name" value="Plant_RLK_LysM"/>
</dbReference>
<comment type="caution">
    <text evidence="2">The sequence shown here is derived from an EMBL/GenBank/DDBJ whole genome shotgun (WGS) entry which is preliminary data.</text>
</comment>
<organism evidence="2 3">
    <name type="scientific">Hibiscus sabdariffa</name>
    <name type="common">roselle</name>
    <dbReference type="NCBI Taxonomy" id="183260"/>
    <lineage>
        <taxon>Eukaryota</taxon>
        <taxon>Viridiplantae</taxon>
        <taxon>Streptophyta</taxon>
        <taxon>Embryophyta</taxon>
        <taxon>Tracheophyta</taxon>
        <taxon>Spermatophyta</taxon>
        <taxon>Magnoliopsida</taxon>
        <taxon>eudicotyledons</taxon>
        <taxon>Gunneridae</taxon>
        <taxon>Pentapetalae</taxon>
        <taxon>rosids</taxon>
        <taxon>malvids</taxon>
        <taxon>Malvales</taxon>
        <taxon>Malvaceae</taxon>
        <taxon>Malvoideae</taxon>
        <taxon>Hibiscus</taxon>
    </lineage>
</organism>
<proteinExistence type="predicted"/>